<dbReference type="AlphaFoldDB" id="F0U7L5"/>
<dbReference type="InterPro" id="IPR006043">
    <property type="entry name" value="NCS2"/>
</dbReference>
<evidence type="ECO:0000256" key="6">
    <source>
        <dbReference type="ARBA" id="ARBA00023136"/>
    </source>
</evidence>
<dbReference type="InterPro" id="IPR045018">
    <property type="entry name" value="Azg-like"/>
</dbReference>
<protein>
    <submittedName>
        <fullName evidence="8">Purine transporter</fullName>
    </submittedName>
</protein>
<feature type="transmembrane region" description="Helical" evidence="7">
    <location>
        <begin position="165"/>
        <end position="189"/>
    </location>
</feature>
<dbReference type="HOGENOM" id="CLU_024508_3_2_1"/>
<dbReference type="VEuPathDB" id="FungiDB:I7I53_08503"/>
<evidence type="ECO:0000256" key="3">
    <source>
        <dbReference type="ARBA" id="ARBA00022448"/>
    </source>
</evidence>
<evidence type="ECO:0000256" key="5">
    <source>
        <dbReference type="ARBA" id="ARBA00022989"/>
    </source>
</evidence>
<dbReference type="Pfam" id="PF00860">
    <property type="entry name" value="Xan_ur_permease"/>
    <property type="match status" value="1"/>
</dbReference>
<evidence type="ECO:0000256" key="4">
    <source>
        <dbReference type="ARBA" id="ARBA00022692"/>
    </source>
</evidence>
<dbReference type="STRING" id="544711.F0U7L5"/>
<feature type="transmembrane region" description="Helical" evidence="7">
    <location>
        <begin position="401"/>
        <end position="434"/>
    </location>
</feature>
<evidence type="ECO:0000256" key="7">
    <source>
        <dbReference type="SAM" id="Phobius"/>
    </source>
</evidence>
<evidence type="ECO:0000313" key="9">
    <source>
        <dbReference type="Proteomes" id="UP000008142"/>
    </source>
</evidence>
<evidence type="ECO:0000256" key="2">
    <source>
        <dbReference type="ARBA" id="ARBA00005697"/>
    </source>
</evidence>
<dbReference type="EMBL" id="DS990636">
    <property type="protein sequence ID" value="EGC40792.1"/>
    <property type="molecule type" value="Genomic_DNA"/>
</dbReference>
<keyword evidence="5 7" id="KW-1133">Transmembrane helix</keyword>
<feature type="transmembrane region" description="Helical" evidence="7">
    <location>
        <begin position="96"/>
        <end position="118"/>
    </location>
</feature>
<dbReference type="PANTHER" id="PTHR43337:SF1">
    <property type="entry name" value="XANTHINE_URACIL PERMEASE C887.17-RELATED"/>
    <property type="match status" value="1"/>
</dbReference>
<feature type="transmembrane region" description="Helical" evidence="7">
    <location>
        <begin position="269"/>
        <end position="285"/>
    </location>
</feature>
<accession>F0U7L5</accession>
<feature type="transmembrane region" description="Helical" evidence="7">
    <location>
        <begin position="470"/>
        <end position="491"/>
    </location>
</feature>
<evidence type="ECO:0000256" key="1">
    <source>
        <dbReference type="ARBA" id="ARBA00004127"/>
    </source>
</evidence>
<comment type="subcellular location">
    <subcellularLocation>
        <location evidence="1">Endomembrane system</location>
        <topology evidence="1">Multi-pass membrane protein</topology>
    </subcellularLocation>
</comment>
<proteinExistence type="inferred from homology"/>
<gene>
    <name evidence="8" type="ORF">HCEG_00154</name>
</gene>
<feature type="transmembrane region" description="Helical" evidence="7">
    <location>
        <begin position="362"/>
        <end position="381"/>
    </location>
</feature>
<keyword evidence="4 7" id="KW-0812">Transmembrane</keyword>
<dbReference type="PANTHER" id="PTHR43337">
    <property type="entry name" value="XANTHINE/URACIL PERMEASE C887.17-RELATED"/>
    <property type="match status" value="1"/>
</dbReference>
<dbReference type="GO" id="GO:0015854">
    <property type="term" value="P:guanine transport"/>
    <property type="evidence" value="ECO:0007669"/>
    <property type="project" value="TreeGrafter"/>
</dbReference>
<dbReference type="Proteomes" id="UP000008142">
    <property type="component" value="Unassembled WGS sequence"/>
</dbReference>
<feature type="transmembrane region" description="Helical" evidence="7">
    <location>
        <begin position="130"/>
        <end position="153"/>
    </location>
</feature>
<reference evidence="9" key="1">
    <citation type="submission" date="2008-07" db="EMBL/GenBank/DDBJ databases">
        <title>Annotation of Ajellomyces capsulatus strain H88.</title>
        <authorList>
            <person name="Champion M."/>
            <person name="Cuomo C."/>
            <person name="Ma L.-J."/>
            <person name="Henn M.R."/>
            <person name="Sil A."/>
            <person name="Goldman B."/>
            <person name="Young S.K."/>
            <person name="Kodira C.D."/>
            <person name="Zeng Q."/>
            <person name="Koehrsen M."/>
            <person name="Alvarado L."/>
            <person name="Berlin A."/>
            <person name="Borenstein D."/>
            <person name="Chen Z."/>
            <person name="Engels R."/>
            <person name="Freedman E."/>
            <person name="Gellesch M."/>
            <person name="Goldberg J."/>
            <person name="Griggs A."/>
            <person name="Gujja S."/>
            <person name="Heiman D."/>
            <person name="Hepburn T."/>
            <person name="Howarth C."/>
            <person name="Jen D."/>
            <person name="Larson L."/>
            <person name="Lewis B."/>
            <person name="Mehta T."/>
            <person name="Park D."/>
            <person name="Pearson M."/>
            <person name="Roberts A."/>
            <person name="Saif S."/>
            <person name="Shea T."/>
            <person name="Shenoy N."/>
            <person name="Sisk P."/>
            <person name="Stolte C."/>
            <person name="Sykes S."/>
            <person name="Walk T."/>
            <person name="White J."/>
            <person name="Yandava C."/>
            <person name="Klein B."/>
            <person name="McEwen J.G."/>
            <person name="Puccia R."/>
            <person name="Goldman G.H."/>
            <person name="Felipe M.S."/>
            <person name="Nino-Vega G."/>
            <person name="San-Blas G."/>
            <person name="Taylor J."/>
            <person name="Mendoza L."/>
            <person name="Galagan J."/>
            <person name="Nusbaum C."/>
            <person name="Birren B."/>
        </authorList>
    </citation>
    <scope>NUCLEOTIDE SEQUENCE [LARGE SCALE GENOMIC DNA]</scope>
    <source>
        <strain evidence="9">H88</strain>
    </source>
</reference>
<comment type="similarity">
    <text evidence="2">Belongs to the nucleobase:cation symporter-2 (NCS2) (TC 2.A.40) family. Azg-like subfamily.</text>
</comment>
<dbReference type="GO" id="GO:0005345">
    <property type="term" value="F:purine nucleobase transmembrane transporter activity"/>
    <property type="evidence" value="ECO:0007669"/>
    <property type="project" value="TreeGrafter"/>
</dbReference>
<keyword evidence="3" id="KW-0813">Transport</keyword>
<sequence length="579" mass="61621">MKNWGMAINRVVADSIIGRGFRLENSGHRHERKGSRFLTEVRAGLTTFFAMAYIISVNSNILTQSGSTCICSDQENPTCAGNTEYELCLNALRRDFITGTAAIAALSSFLGLNAYFTYNVVGFRGTGPVPYRLALTAVFIEGFVFVGLSVCGMRQWLARAIPRSIKLASGAGIGLYLCAFNTFGFYLIFLSYKHPPKATALIGLTYSAGIGAITGDRATPLSLAGCVESEMIDGVCPSGAKMRNPTFWVGLFCGGVFTCVLLMYRVKGAIIAGILLVSIISWPRPTNGDDSFDFFKKVVTFHPIRKTLAAQDWNLGSAGGQFGLAFITFLYVDILDATGTLYSMARYCGAIDEKTQDFEGSAVAYMVDAFSISIGSLLGLSPVTAFVESGAGIAEGGATGITAMVTGLCFFVSISFAPIFASIPPWATGCTLVLVGSMMTKVASDINWSYIGDAVPAFVTLAVMPFTYSIAYGLIAGIMSYILLNTVAFVLEKVSGGRLVLHNKDLKSRGRGGFRVGSCPAGYKKDFWRKDVLDRDDQDYSLATSAQTADAGGYAGTGDKSAVAIAASTSDGGDAQKEK</sequence>
<name>F0U7L5_AJEC8</name>
<evidence type="ECO:0000313" key="8">
    <source>
        <dbReference type="EMBL" id="EGC40792.1"/>
    </source>
</evidence>
<dbReference type="GO" id="GO:0015853">
    <property type="term" value="P:adenine transport"/>
    <property type="evidence" value="ECO:0007669"/>
    <property type="project" value="TreeGrafter"/>
</dbReference>
<dbReference type="OrthoDB" id="431212at2759"/>
<dbReference type="OMA" id="RKGSYFF"/>
<organism evidence="9">
    <name type="scientific">Ajellomyces capsulatus (strain H88)</name>
    <name type="common">Darling's disease fungus</name>
    <name type="synonym">Histoplasma capsulatum</name>
    <dbReference type="NCBI Taxonomy" id="544711"/>
    <lineage>
        <taxon>Eukaryota</taxon>
        <taxon>Fungi</taxon>
        <taxon>Dikarya</taxon>
        <taxon>Ascomycota</taxon>
        <taxon>Pezizomycotina</taxon>
        <taxon>Eurotiomycetes</taxon>
        <taxon>Eurotiomycetidae</taxon>
        <taxon>Onygenales</taxon>
        <taxon>Ajellomycetaceae</taxon>
        <taxon>Histoplasma</taxon>
    </lineage>
</organism>
<feature type="transmembrane region" description="Helical" evidence="7">
    <location>
        <begin position="247"/>
        <end position="264"/>
    </location>
</feature>
<dbReference type="GO" id="GO:0005886">
    <property type="term" value="C:plasma membrane"/>
    <property type="evidence" value="ECO:0007669"/>
    <property type="project" value="TreeGrafter"/>
</dbReference>
<feature type="transmembrane region" description="Helical" evidence="7">
    <location>
        <begin position="322"/>
        <end position="342"/>
    </location>
</feature>
<keyword evidence="6 7" id="KW-0472">Membrane</keyword>
<dbReference type="GO" id="GO:0012505">
    <property type="term" value="C:endomembrane system"/>
    <property type="evidence" value="ECO:0007669"/>
    <property type="project" value="UniProtKB-SubCell"/>
</dbReference>